<evidence type="ECO:0000313" key="2">
    <source>
        <dbReference type="Proteomes" id="UP001147653"/>
    </source>
</evidence>
<protein>
    <submittedName>
        <fullName evidence="1">Uncharacterized protein</fullName>
    </submittedName>
</protein>
<keyword evidence="2" id="KW-1185">Reference proteome</keyword>
<reference evidence="1" key="1">
    <citation type="submission" date="2022-10" db="EMBL/GenBank/DDBJ databases">
        <title>The WGS of Solirubrobacter phytolaccae KCTC 29190.</title>
        <authorList>
            <person name="Jiang Z."/>
        </authorList>
    </citation>
    <scope>NUCLEOTIDE SEQUENCE</scope>
    <source>
        <strain evidence="1">KCTC 29190</strain>
    </source>
</reference>
<evidence type="ECO:0000313" key="1">
    <source>
        <dbReference type="EMBL" id="MDA0181102.1"/>
    </source>
</evidence>
<organism evidence="1 2">
    <name type="scientific">Solirubrobacter phytolaccae</name>
    <dbReference type="NCBI Taxonomy" id="1404360"/>
    <lineage>
        <taxon>Bacteria</taxon>
        <taxon>Bacillati</taxon>
        <taxon>Actinomycetota</taxon>
        <taxon>Thermoleophilia</taxon>
        <taxon>Solirubrobacterales</taxon>
        <taxon>Solirubrobacteraceae</taxon>
        <taxon>Solirubrobacter</taxon>
    </lineage>
</organism>
<dbReference type="AlphaFoldDB" id="A0A9X3NAA9"/>
<gene>
    <name evidence="1" type="ORF">OJ997_12420</name>
</gene>
<dbReference type="EMBL" id="JAPDDP010000018">
    <property type="protein sequence ID" value="MDA0181102.1"/>
    <property type="molecule type" value="Genomic_DNA"/>
</dbReference>
<dbReference type="Proteomes" id="UP001147653">
    <property type="component" value="Unassembled WGS sequence"/>
</dbReference>
<dbReference type="RefSeq" id="WP_270025413.1">
    <property type="nucleotide sequence ID" value="NZ_JAPDDP010000018.1"/>
</dbReference>
<comment type="caution">
    <text evidence="1">The sequence shown here is derived from an EMBL/GenBank/DDBJ whole genome shotgun (WGS) entry which is preliminary data.</text>
</comment>
<sequence>MSALDRLASELRSEGGILAETVVDSGAETPHGDAVAAKGDGYPLLVEAIREGYLEHYGEGRVVRPEDPDLALLAGDRLYALGLERLAATGDLEAVAELADVIALCAQAHAEGDPARAEAVWSAGATAVAVGPSPDHEALKRQWRGA</sequence>
<name>A0A9X3NAA9_9ACTN</name>
<accession>A0A9X3NAA9</accession>
<proteinExistence type="predicted"/>